<dbReference type="FunFam" id="3.40.630.30:FF:000004">
    <property type="entry name" value="Histone acetyltransferase KAT2A"/>
    <property type="match status" value="1"/>
</dbReference>
<dbReference type="EC" id="2.7.1.24" evidence="37"/>
<evidence type="ECO:0000256" key="30">
    <source>
        <dbReference type="ARBA" id="ARBA00051912"/>
    </source>
</evidence>
<dbReference type="InterPro" id="IPR018359">
    <property type="entry name" value="Bromodomain_CS"/>
</dbReference>
<dbReference type="Gene3D" id="3.40.50.300">
    <property type="entry name" value="P-loop containing nucleotide triphosphate hydrolases"/>
    <property type="match status" value="1"/>
</dbReference>
<dbReference type="GO" id="GO:0004140">
    <property type="term" value="F:dephospho-CoA kinase activity"/>
    <property type="evidence" value="ECO:0007669"/>
    <property type="project" value="UniProtKB-EC"/>
</dbReference>
<dbReference type="PROSITE" id="PS51219">
    <property type="entry name" value="DPCK"/>
    <property type="match status" value="1"/>
</dbReference>
<comment type="pathway">
    <text evidence="34">Cofactor biosynthesis; coenzyme A biosynthesis; CoA from (R)-pantothenate: step 5/5.</text>
</comment>
<keyword evidence="24" id="KW-0539">Nucleus</keyword>
<evidence type="ECO:0000259" key="43">
    <source>
        <dbReference type="PROSITE" id="PS50014"/>
    </source>
</evidence>
<keyword evidence="15" id="KW-0378">Hydrolase</keyword>
<feature type="domain" description="Bromo" evidence="43">
    <location>
        <begin position="730"/>
        <end position="800"/>
    </location>
</feature>
<dbReference type="InterPro" id="IPR016181">
    <property type="entry name" value="Acyl_CoA_acyltransferase"/>
</dbReference>
<dbReference type="Gene3D" id="3.40.50.620">
    <property type="entry name" value="HUPs"/>
    <property type="match status" value="1"/>
</dbReference>
<gene>
    <name evidence="45" type="ORF">NXF25_020325</name>
</gene>
<dbReference type="GO" id="GO:0045944">
    <property type="term" value="P:positive regulation of transcription by RNA polymerase II"/>
    <property type="evidence" value="ECO:0007669"/>
    <property type="project" value="TreeGrafter"/>
</dbReference>
<dbReference type="GO" id="GO:0004561">
    <property type="term" value="F:alpha-N-acetylglucosaminidase activity"/>
    <property type="evidence" value="ECO:0007669"/>
    <property type="project" value="UniProtKB-EC"/>
</dbReference>
<dbReference type="SUPFAM" id="SSF52540">
    <property type="entry name" value="P-loop containing nucleoside triphosphate hydrolases"/>
    <property type="match status" value="1"/>
</dbReference>
<dbReference type="SUPFAM" id="SSF47370">
    <property type="entry name" value="Bromodomain"/>
    <property type="match status" value="1"/>
</dbReference>
<dbReference type="InterPro" id="IPR009464">
    <property type="entry name" value="PCAF_N"/>
</dbReference>
<dbReference type="NCBIfam" id="TIGR00152">
    <property type="entry name" value="dephospho-CoA kinase"/>
    <property type="match status" value="1"/>
</dbReference>
<keyword evidence="21" id="KW-0804">Transcription</keyword>
<keyword evidence="9" id="KW-0597">Phosphoprotein</keyword>
<evidence type="ECO:0000313" key="45">
    <source>
        <dbReference type="EMBL" id="KAK9396964.1"/>
    </source>
</evidence>
<evidence type="ECO:0000256" key="24">
    <source>
        <dbReference type="ARBA" id="ARBA00023242"/>
    </source>
</evidence>
<dbReference type="Gene3D" id="3.40.630.30">
    <property type="match status" value="1"/>
</dbReference>
<evidence type="ECO:0000256" key="10">
    <source>
        <dbReference type="ARBA" id="ARBA00022679"/>
    </source>
</evidence>
<name>A0AAW1B4H1_CROAD</name>
<evidence type="ECO:0000256" key="4">
    <source>
        <dbReference type="ARBA" id="ARBA00008607"/>
    </source>
</evidence>
<evidence type="ECO:0000256" key="5">
    <source>
        <dbReference type="ARBA" id="ARBA00011245"/>
    </source>
</evidence>
<dbReference type="NCBIfam" id="TIGR00125">
    <property type="entry name" value="cyt_tran_rel"/>
    <property type="match status" value="1"/>
</dbReference>
<dbReference type="Gene3D" id="3.20.20.80">
    <property type="entry name" value="Glycosidases"/>
    <property type="match status" value="1"/>
</dbReference>
<feature type="compositionally biased region" description="Low complexity" evidence="42">
    <location>
        <begin position="34"/>
        <end position="49"/>
    </location>
</feature>
<keyword evidence="18" id="KW-0805">Transcription regulation</keyword>
<dbReference type="GO" id="GO:0005759">
    <property type="term" value="C:mitochondrial matrix"/>
    <property type="evidence" value="ECO:0007669"/>
    <property type="project" value="UniProtKB-SubCell"/>
</dbReference>
<evidence type="ECO:0000256" key="25">
    <source>
        <dbReference type="ARBA" id="ARBA00023268"/>
    </source>
</evidence>
<keyword evidence="23" id="KW-0206">Cytoskeleton</keyword>
<evidence type="ECO:0000256" key="13">
    <source>
        <dbReference type="ARBA" id="ARBA00022741"/>
    </source>
</evidence>
<dbReference type="GO" id="GO:0140672">
    <property type="term" value="C:ATAC complex"/>
    <property type="evidence" value="ECO:0007669"/>
    <property type="project" value="TreeGrafter"/>
</dbReference>
<evidence type="ECO:0000256" key="12">
    <source>
        <dbReference type="ARBA" id="ARBA00022729"/>
    </source>
</evidence>
<keyword evidence="26" id="KW-0326">Glycosidase</keyword>
<dbReference type="InterPro" id="IPR004821">
    <property type="entry name" value="Cyt_trans-like"/>
</dbReference>
<evidence type="ECO:0000256" key="14">
    <source>
        <dbReference type="ARBA" id="ARBA00022777"/>
    </source>
</evidence>
<comment type="catalytic activity">
    <reaction evidence="28">
        <text>L-lysyl-[histone] + acetyl-CoA = N(6)-acetyl-L-lysyl-[histone] + CoA + H(+)</text>
        <dbReference type="Rhea" id="RHEA:21992"/>
        <dbReference type="Rhea" id="RHEA-COMP:9845"/>
        <dbReference type="Rhea" id="RHEA-COMP:11338"/>
        <dbReference type="ChEBI" id="CHEBI:15378"/>
        <dbReference type="ChEBI" id="CHEBI:29969"/>
        <dbReference type="ChEBI" id="CHEBI:57287"/>
        <dbReference type="ChEBI" id="CHEBI:57288"/>
        <dbReference type="ChEBI" id="CHEBI:61930"/>
        <dbReference type="EC" id="2.3.1.48"/>
    </reaction>
    <physiologicalReaction direction="left-to-right" evidence="28">
        <dbReference type="Rhea" id="RHEA:21993"/>
    </physiologicalReaction>
</comment>
<evidence type="ECO:0000256" key="1">
    <source>
        <dbReference type="ARBA" id="ARBA00004123"/>
    </source>
</evidence>
<dbReference type="GO" id="GO:0015937">
    <property type="term" value="P:coenzyme A biosynthetic process"/>
    <property type="evidence" value="ECO:0007669"/>
    <property type="project" value="UniProtKB-KW"/>
</dbReference>
<dbReference type="Pfam" id="PF06466">
    <property type="entry name" value="PCAF_N"/>
    <property type="match status" value="1"/>
</dbReference>
<evidence type="ECO:0000256" key="15">
    <source>
        <dbReference type="ARBA" id="ARBA00022801"/>
    </source>
</evidence>
<reference evidence="45 46" key="1">
    <citation type="journal article" date="2024" name="Proc. Natl. Acad. Sci. U.S.A.">
        <title>The genetic regulatory architecture and epigenomic basis for age-related changes in rattlesnake venom.</title>
        <authorList>
            <person name="Hogan M.P."/>
            <person name="Holding M.L."/>
            <person name="Nystrom G.S."/>
            <person name="Colston T.J."/>
            <person name="Bartlett D.A."/>
            <person name="Mason A.J."/>
            <person name="Ellsworth S.A."/>
            <person name="Rautsaw R.M."/>
            <person name="Lawrence K.C."/>
            <person name="Strickland J.L."/>
            <person name="He B."/>
            <person name="Fraser P."/>
            <person name="Margres M.J."/>
            <person name="Gilbert D.M."/>
            <person name="Gibbs H.L."/>
            <person name="Parkinson C.L."/>
            <person name="Rokyta D.R."/>
        </authorList>
    </citation>
    <scope>NUCLEOTIDE SEQUENCE [LARGE SCALE GENOMIC DNA]</scope>
    <source>
        <strain evidence="45">DRR0105</strain>
    </source>
</reference>
<dbReference type="InterPro" id="IPR037800">
    <property type="entry name" value="GCN5"/>
</dbReference>
<comment type="catalytic activity">
    <reaction evidence="29">
        <text>(R)-4'-phosphopantetheine + ATP + H(+) = 3'-dephospho-CoA + diphosphate</text>
        <dbReference type="Rhea" id="RHEA:19801"/>
        <dbReference type="ChEBI" id="CHEBI:15378"/>
        <dbReference type="ChEBI" id="CHEBI:30616"/>
        <dbReference type="ChEBI" id="CHEBI:33019"/>
        <dbReference type="ChEBI" id="CHEBI:57328"/>
        <dbReference type="ChEBI" id="CHEBI:61723"/>
        <dbReference type="EC" id="2.7.7.3"/>
    </reaction>
    <physiologicalReaction direction="left-to-right" evidence="29">
        <dbReference type="Rhea" id="RHEA:19802"/>
    </physiologicalReaction>
</comment>
<dbReference type="InterPro" id="IPR001487">
    <property type="entry name" value="Bromodomain"/>
</dbReference>
<keyword evidence="19 41" id="KW-0103">Bromodomain</keyword>
<evidence type="ECO:0000256" key="34">
    <source>
        <dbReference type="ARBA" id="ARBA00060696"/>
    </source>
</evidence>
<dbReference type="EC" id="2.3.1.48" evidence="7"/>
<evidence type="ECO:0000256" key="19">
    <source>
        <dbReference type="ARBA" id="ARBA00023117"/>
    </source>
</evidence>
<evidence type="ECO:0000256" key="11">
    <source>
        <dbReference type="ARBA" id="ARBA00022695"/>
    </source>
</evidence>
<evidence type="ECO:0000256" key="21">
    <source>
        <dbReference type="ARBA" id="ARBA00023163"/>
    </source>
</evidence>
<dbReference type="InterPro" id="IPR000182">
    <property type="entry name" value="GNAT_dom"/>
</dbReference>
<keyword evidence="16" id="KW-0067">ATP-binding</keyword>
<dbReference type="PROSITE" id="PS00633">
    <property type="entry name" value="BROMODOMAIN_1"/>
    <property type="match status" value="1"/>
</dbReference>
<dbReference type="Pfam" id="PF12971">
    <property type="entry name" value="NAGLU_N"/>
    <property type="match status" value="1"/>
</dbReference>
<evidence type="ECO:0000256" key="2">
    <source>
        <dbReference type="ARBA" id="ARBA00004300"/>
    </source>
</evidence>
<dbReference type="GO" id="GO:0005524">
    <property type="term" value="F:ATP binding"/>
    <property type="evidence" value="ECO:0007669"/>
    <property type="project" value="UniProtKB-KW"/>
</dbReference>
<protein>
    <recommendedName>
        <fullName evidence="40">Alpha-N-acetylglucosaminidase</fullName>
        <ecNumber evidence="7">2.3.1.48</ecNumber>
        <ecNumber evidence="37">2.7.1.24</ecNumber>
        <ecNumber evidence="6">2.7.7.3</ecNumber>
        <ecNumber evidence="38">3.2.1.50</ecNumber>
    </recommendedName>
    <alternativeName>
        <fullName evidence="39">Bifunctional coenzyme A synthase</fullName>
    </alternativeName>
</protein>
<comment type="pathway">
    <text evidence="33">Cofactor biosynthesis; coenzyme A biosynthesis; CoA from (R)-pantothenate: step 4/5.</text>
</comment>
<dbReference type="GO" id="GO:0005634">
    <property type="term" value="C:nucleus"/>
    <property type="evidence" value="ECO:0007669"/>
    <property type="project" value="UniProtKB-SubCell"/>
</dbReference>
<keyword evidence="17" id="KW-0173">Coenzyme A biosynthesis</keyword>
<evidence type="ECO:0000256" key="28">
    <source>
        <dbReference type="ARBA" id="ARBA00048940"/>
    </source>
</evidence>
<comment type="catalytic activity">
    <reaction evidence="31">
        <text>Hydrolysis of terminal non-reducing N-acetyl-D-glucosamine residues in N-acetyl-alpha-D-glucosaminides.</text>
        <dbReference type="EC" id="3.2.1.50"/>
    </reaction>
</comment>
<dbReference type="EC" id="3.2.1.50" evidence="38"/>
<dbReference type="CDD" id="cd04301">
    <property type="entry name" value="NAT_SF"/>
    <property type="match status" value="1"/>
</dbReference>
<keyword evidence="22" id="KW-0325">Glycoprotein</keyword>
<dbReference type="GO" id="GO:0004595">
    <property type="term" value="F:pantetheine-phosphate adenylyltransferase activity"/>
    <property type="evidence" value="ECO:0007669"/>
    <property type="project" value="UniProtKB-EC"/>
</dbReference>
<feature type="domain" description="N-acetyltransferase" evidence="44">
    <location>
        <begin position="493"/>
        <end position="641"/>
    </location>
</feature>
<dbReference type="GO" id="GO:0043992">
    <property type="term" value="F:histone H3K9 acetyltransferase activity"/>
    <property type="evidence" value="ECO:0007669"/>
    <property type="project" value="UniProtKB-ARBA"/>
</dbReference>
<evidence type="ECO:0000256" key="3">
    <source>
        <dbReference type="ARBA" id="ARBA00004305"/>
    </source>
</evidence>
<dbReference type="Pfam" id="PF00583">
    <property type="entry name" value="Acetyltransf_1"/>
    <property type="match status" value="1"/>
</dbReference>
<organism evidence="45 46">
    <name type="scientific">Crotalus adamanteus</name>
    <name type="common">Eastern diamondback rattlesnake</name>
    <dbReference type="NCBI Taxonomy" id="8729"/>
    <lineage>
        <taxon>Eukaryota</taxon>
        <taxon>Metazoa</taxon>
        <taxon>Chordata</taxon>
        <taxon>Craniata</taxon>
        <taxon>Vertebrata</taxon>
        <taxon>Euteleostomi</taxon>
        <taxon>Lepidosauria</taxon>
        <taxon>Squamata</taxon>
        <taxon>Bifurcata</taxon>
        <taxon>Unidentata</taxon>
        <taxon>Episquamata</taxon>
        <taxon>Toxicofera</taxon>
        <taxon>Serpentes</taxon>
        <taxon>Colubroidea</taxon>
        <taxon>Viperidae</taxon>
        <taxon>Crotalinae</taxon>
        <taxon>Crotalus</taxon>
    </lineage>
</organism>
<dbReference type="Pfam" id="PF01467">
    <property type="entry name" value="CTP_transf_like"/>
    <property type="match status" value="1"/>
</dbReference>
<keyword evidence="11" id="KW-0548">Nucleotidyltransferase</keyword>
<evidence type="ECO:0000256" key="20">
    <source>
        <dbReference type="ARBA" id="ARBA00023128"/>
    </source>
</evidence>
<evidence type="ECO:0000256" key="38">
    <source>
        <dbReference type="ARBA" id="ARBA00066522"/>
    </source>
</evidence>
<feature type="compositionally biased region" description="Basic residues" evidence="42">
    <location>
        <begin position="73"/>
        <end position="82"/>
    </location>
</feature>
<dbReference type="SMART" id="SM00297">
    <property type="entry name" value="BROMO"/>
    <property type="match status" value="1"/>
</dbReference>
<keyword evidence="27" id="KW-0012">Acyltransferase</keyword>
<keyword evidence="8" id="KW-0963">Cytoplasm</keyword>
<evidence type="ECO:0000256" key="8">
    <source>
        <dbReference type="ARBA" id="ARBA00022490"/>
    </source>
</evidence>
<dbReference type="PANTHER" id="PTHR45750">
    <property type="entry name" value="GH11602P"/>
    <property type="match status" value="1"/>
</dbReference>
<comment type="subunit">
    <text evidence="5">Monomer.</text>
</comment>
<evidence type="ECO:0000256" key="18">
    <source>
        <dbReference type="ARBA" id="ARBA00023015"/>
    </source>
</evidence>
<evidence type="ECO:0000256" key="39">
    <source>
        <dbReference type="ARBA" id="ARBA00067394"/>
    </source>
</evidence>
<dbReference type="InterPro" id="IPR029018">
    <property type="entry name" value="Hex-like_dom2"/>
</dbReference>
<dbReference type="InterPro" id="IPR027417">
    <property type="entry name" value="P-loop_NTPase"/>
</dbReference>
<dbReference type="CDD" id="cd02164">
    <property type="entry name" value="PPAT_CoAS"/>
    <property type="match status" value="1"/>
</dbReference>
<evidence type="ECO:0000256" key="40">
    <source>
        <dbReference type="ARBA" id="ARBA00072202"/>
    </source>
</evidence>
<dbReference type="InterPro" id="IPR024240">
    <property type="entry name" value="NAGLU_N"/>
</dbReference>
<evidence type="ECO:0000256" key="41">
    <source>
        <dbReference type="PROSITE-ProRule" id="PRU00035"/>
    </source>
</evidence>
<dbReference type="HAMAP" id="MF_00376">
    <property type="entry name" value="Dephospho_CoA_kinase"/>
    <property type="match status" value="1"/>
</dbReference>
<dbReference type="PANTHER" id="PTHR45750:SF1">
    <property type="entry name" value="HISTONE ACETYLTRANSFERASE KAT2A"/>
    <property type="match status" value="1"/>
</dbReference>
<dbReference type="Pfam" id="PF05089">
    <property type="entry name" value="NAGLU"/>
    <property type="match status" value="1"/>
</dbReference>
<evidence type="ECO:0000256" key="42">
    <source>
        <dbReference type="SAM" id="MobiDB-lite"/>
    </source>
</evidence>
<evidence type="ECO:0000313" key="46">
    <source>
        <dbReference type="Proteomes" id="UP001474421"/>
    </source>
</evidence>
<evidence type="ECO:0000256" key="27">
    <source>
        <dbReference type="ARBA" id="ARBA00023315"/>
    </source>
</evidence>
<dbReference type="InterPro" id="IPR024733">
    <property type="entry name" value="NAGLU_tim-barrel"/>
</dbReference>
<dbReference type="PROSITE" id="PS51186">
    <property type="entry name" value="GNAT"/>
    <property type="match status" value="1"/>
</dbReference>
<keyword evidence="12" id="KW-0732">Signal</keyword>
<dbReference type="Gene3D" id="3.30.379.10">
    <property type="entry name" value="Chitobiase/beta-hexosaminidase domain 2-like"/>
    <property type="match status" value="1"/>
</dbReference>
<keyword evidence="13" id="KW-0547">Nucleotide-binding</keyword>
<dbReference type="EMBL" id="JAOTOJ010000008">
    <property type="protein sequence ID" value="KAK9396964.1"/>
    <property type="molecule type" value="Genomic_DNA"/>
</dbReference>
<comment type="caution">
    <text evidence="45">The sequence shown here is derived from an EMBL/GenBank/DDBJ whole genome shotgun (WGS) entry which is preliminary data.</text>
</comment>
<comment type="function">
    <text evidence="32">Bifunctional enzyme that catalyzes the fourth and fifth sequential steps of CoA biosynthetic pathway. The fourth reaction is catalyzed by the phosphopantetheine adenylyltransferase, coded by the coaD domain; the fifth reaction is catalyzed by the dephospho-CoA kinase, coded by the coaE domain. May act as a point of CoA biosynthesis regulation.</text>
</comment>
<keyword evidence="14" id="KW-0418">Kinase</keyword>
<evidence type="ECO:0000256" key="7">
    <source>
        <dbReference type="ARBA" id="ARBA00013184"/>
    </source>
</evidence>
<feature type="region of interest" description="Disordered" evidence="42">
    <location>
        <begin position="31"/>
        <end position="82"/>
    </location>
</feature>
<dbReference type="CDD" id="cd05509">
    <property type="entry name" value="Bromo_gcn5_like"/>
    <property type="match status" value="1"/>
</dbReference>
<dbReference type="FunFam" id="3.40.50.620:FF:000089">
    <property type="entry name" value="Bifunctional coenzyme A synthase"/>
    <property type="match status" value="1"/>
</dbReference>
<keyword evidence="25" id="KW-0511">Multifunctional enzyme</keyword>
<dbReference type="Gene3D" id="1.20.920.10">
    <property type="entry name" value="Bromodomain-like"/>
    <property type="match status" value="1"/>
</dbReference>
<dbReference type="FunFam" id="1.20.920.10:FF:000014">
    <property type="entry name" value="Histone acetyltransferase KAT2B"/>
    <property type="match status" value="1"/>
</dbReference>
<dbReference type="GO" id="GO:0005813">
    <property type="term" value="C:centrosome"/>
    <property type="evidence" value="ECO:0007669"/>
    <property type="project" value="UniProtKB-SubCell"/>
</dbReference>
<evidence type="ECO:0000256" key="35">
    <source>
        <dbReference type="ARBA" id="ARBA00060996"/>
    </source>
</evidence>
<evidence type="ECO:0000256" key="6">
    <source>
        <dbReference type="ARBA" id="ARBA00012392"/>
    </source>
</evidence>
<dbReference type="GO" id="GO:0048731">
    <property type="term" value="P:system development"/>
    <property type="evidence" value="ECO:0007669"/>
    <property type="project" value="UniProtKB-ARBA"/>
</dbReference>
<evidence type="ECO:0000256" key="29">
    <source>
        <dbReference type="ARBA" id="ARBA00051310"/>
    </source>
</evidence>
<comment type="subcellular location">
    <subcellularLocation>
        <location evidence="2">Cytoplasm</location>
        <location evidence="2">Cytoskeleton</location>
        <location evidence="2">Microtubule organizing center</location>
        <location evidence="2">Centrosome</location>
    </subcellularLocation>
    <subcellularLocation>
        <location evidence="3">Mitochondrion matrix</location>
    </subcellularLocation>
    <subcellularLocation>
        <location evidence="1">Nucleus</location>
    </subcellularLocation>
</comment>
<dbReference type="InterPro" id="IPR014729">
    <property type="entry name" value="Rossmann-like_a/b/a_fold"/>
</dbReference>
<comment type="similarity">
    <text evidence="4">Belongs to the acetyltransferase family. GCN5 subfamily.</text>
</comment>
<evidence type="ECO:0000256" key="31">
    <source>
        <dbReference type="ARBA" id="ARBA00052030"/>
    </source>
</evidence>
<keyword evidence="46" id="KW-1185">Reference proteome</keyword>
<evidence type="ECO:0000256" key="32">
    <source>
        <dbReference type="ARBA" id="ARBA00059677"/>
    </source>
</evidence>
<evidence type="ECO:0000256" key="33">
    <source>
        <dbReference type="ARBA" id="ARBA00060565"/>
    </source>
</evidence>
<sequence>MLSGSHAPTPSCRVLGIMAEIEVSQATRIPQTNAPSSATSSTVTAPPVVGGSGAGGSTSDPVRPGLSQQQRASQRKAHARSFPRAKKLEKLGVFSACKANDSCKCNGWKNPNPPTAPRMDLQQTVTNLSEPCRSCGHTLADHVSHLENVSEEEINRLLGMVVDVENLFMSVHKEEDTDTKQVYFYLFKLLRKCILQMSRPVVEGSLGSPPFEKPNIEQGVLNFVQYKFSHLPPKERQTMFELSKMFLLCLNYWKLETPSQFRQRSQNDDVATYKVNYTRWLCYCHVPQSCDSLPRYETTQVFGRNLLKSTFTVTRRQLLEKFRVEKDKLVPEKRTLILTHFPKFLSMLEEEIYGESSPIWEADFTVPATEGAPLVPRSAISTVPAASTPLFNRSLSCSSSLASINLDGSSLDSVPGEKRKLPESLTLEDAKRIRVLGDIPMELVNEVMLTITDPAAMLGPETSLLSANAARDETARLEERRGIIEFHVIGNSLSQKSNKEILMWLVGLQNVFSHQLPRMPKEYITRLVFDPKHKTLALIKDGRVIGGICFRMFPTQGFTEIVFCAVTSNEQVKGYGTHLMNHLKEYHIKHSILYFLTYADEYAIGYFKKQGFSKDIKVPKSRYLGYIKDYEGATLMECELNPRIPYTELSHIIKNQKEIIKKLIERKQAQIRKVYPGLTCFKEGVRHIPIESIPGIRETGWKPLNKEKGKELKDPDQLYTTLKNLLAQIKTHPSAWPFMEPVKKSEAPDYYEIIRFPIDLKTMTERLKNRYYITKKLFIADLQRVITNCREYNPPESDYCKCANTLEKFFYFKLKEGGLIDKGVARTHERKREISYPGTSLHCSFRSESLSMAHLRLLLLWSAVEAISSAANSRPLWQWEAIARLQPEAAEARQTTAVQELLKRLLGSKAASAFDVSVNRSLAKPDGLDTYRLSSEAPGTINVSGSSGVAAASGIYHYLKDFCGCHVSWSGTQLRLPESLPPVSAEIIVTSPNRFRFYQNVCTYSYSFVWWNWDRWEQEIDWMALHGINMALAFTGQEAIWQRVYLSLGLKQSEIDEYFTGPAFLAWNRMGNLHTWAGPLPFSWHQKKLNLQYRILERMRSLGMLTVLPAFSGHIPRGILRVFPQVNATQLGNWSHFDCTYSCAYLLSPEDPMFQVIGTLFLKELIKEFGTDHVYSADTFNEMRPLSSNTTYLSKVSAAVFCSMNGVDPHAIWLMQGWLFQHQRDFWQPAQVKALLRGVPIGRMLVLDLFAESKPVYLWTESFYGQPFIWCMLHNFGGNHGLFGMVESINQGPFEARHFLNSTMIGIGLTPEATRIASSLCRDTSGSVLTSLRLPISMSIFRSGLLVLTSPLSALSLRLMPILASAARLVQETLYIQLQPGLSLSGATQPRFTYIPATSEVHNLISKLYTDADIHRHLDVRILLTNLLNQGANPPELESVQNLSKPPEVVLTDYESADGMQSNPIKQRLEYYATSCYSCCPKLRSVLLYPDYELQDDNGELSPQEETEKTNEPLQSFSDVVVGGTFDRLHNGHKILLSVSCLLAENRLLIGVSDKELLENKLLKELILPFEERVAQLTEFLVDVKPSVQFDIAPLCDPFGPSITDANLKCIVVSEETFKGGLSVNRRRAENNLSELALHKISLAVDPQHARNEEEKISSSSLRYRLLGTLLYVPQKNPLLSSTPYIIGLTGGSGSGKSSVAQYLLRLGAFHLDMDSLGHNIYTPGGPVYEQVIEAFGPDILKEDGTINRKLLGAKVFGDQEQMKQLNNIMWPVMAQMAKEKIKEAANQGKAVCVLDAAMLLEAGWSEMVHEVWTVTIPENEAIRRIMERDGLSSDAAKLRIQSQMPNSQRVKQSHVVLCTMWEPEITQEMVEKAWALLQKRIKLK</sequence>
<dbReference type="PROSITE" id="PS50014">
    <property type="entry name" value="BROMODOMAIN_2"/>
    <property type="match status" value="1"/>
</dbReference>
<evidence type="ECO:0000256" key="22">
    <source>
        <dbReference type="ARBA" id="ARBA00023180"/>
    </source>
</evidence>
<dbReference type="FunFam" id="3.40.50.300:FF:000899">
    <property type="entry name" value="Bifunctional coenzyme A synthase"/>
    <property type="match status" value="1"/>
</dbReference>
<dbReference type="InterPro" id="IPR036427">
    <property type="entry name" value="Bromodomain-like_sf"/>
</dbReference>
<dbReference type="Pfam" id="PF00439">
    <property type="entry name" value="Bromodomain"/>
    <property type="match status" value="1"/>
</dbReference>
<dbReference type="PRINTS" id="PR00503">
    <property type="entry name" value="BROMODOMAIN"/>
</dbReference>
<keyword evidence="20" id="KW-0496">Mitochondrion</keyword>
<dbReference type="SUPFAM" id="SSF55729">
    <property type="entry name" value="Acyl-CoA N-acyltransferases (Nat)"/>
    <property type="match status" value="1"/>
</dbReference>
<dbReference type="SUPFAM" id="SSF52374">
    <property type="entry name" value="Nucleotidylyl transferase"/>
    <property type="match status" value="1"/>
</dbReference>
<accession>A0AAW1B4H1</accession>
<comment type="similarity">
    <text evidence="35">Belongs to the glycosyl hydrolase 89 family.</text>
</comment>
<dbReference type="CDD" id="cd02022">
    <property type="entry name" value="DPCK"/>
    <property type="match status" value="1"/>
</dbReference>
<evidence type="ECO:0000256" key="9">
    <source>
        <dbReference type="ARBA" id="ARBA00022553"/>
    </source>
</evidence>
<evidence type="ECO:0000256" key="26">
    <source>
        <dbReference type="ARBA" id="ARBA00023295"/>
    </source>
</evidence>
<dbReference type="Proteomes" id="UP001474421">
    <property type="component" value="Unassembled WGS sequence"/>
</dbReference>
<keyword evidence="10" id="KW-0808">Transferase</keyword>
<comment type="similarity">
    <text evidence="36">In the central section; belongs to the eukaryotic CoaD family.</text>
</comment>
<evidence type="ECO:0000256" key="37">
    <source>
        <dbReference type="ARBA" id="ARBA00066359"/>
    </source>
</evidence>
<evidence type="ECO:0000259" key="44">
    <source>
        <dbReference type="PROSITE" id="PS51186"/>
    </source>
</evidence>
<proteinExistence type="inferred from homology"/>
<evidence type="ECO:0000256" key="17">
    <source>
        <dbReference type="ARBA" id="ARBA00022993"/>
    </source>
</evidence>
<dbReference type="InterPro" id="IPR001977">
    <property type="entry name" value="Depp_CoAkinase"/>
</dbReference>
<evidence type="ECO:0000256" key="36">
    <source>
        <dbReference type="ARBA" id="ARBA00061673"/>
    </source>
</evidence>
<evidence type="ECO:0000256" key="16">
    <source>
        <dbReference type="ARBA" id="ARBA00022840"/>
    </source>
</evidence>
<evidence type="ECO:0000256" key="23">
    <source>
        <dbReference type="ARBA" id="ARBA00023212"/>
    </source>
</evidence>
<dbReference type="EC" id="2.7.7.3" evidence="6"/>
<dbReference type="FunFam" id="3.20.20.80:FF:000107">
    <property type="entry name" value="Alpha-N-acetylglucosaminidase family"/>
    <property type="match status" value="1"/>
</dbReference>
<dbReference type="Pfam" id="PF01121">
    <property type="entry name" value="CoaE"/>
    <property type="match status" value="1"/>
</dbReference>
<comment type="catalytic activity">
    <reaction evidence="30">
        <text>3'-dephospho-CoA + ATP = ADP + CoA + H(+)</text>
        <dbReference type="Rhea" id="RHEA:18245"/>
        <dbReference type="ChEBI" id="CHEBI:15378"/>
        <dbReference type="ChEBI" id="CHEBI:30616"/>
        <dbReference type="ChEBI" id="CHEBI:57287"/>
        <dbReference type="ChEBI" id="CHEBI:57328"/>
        <dbReference type="ChEBI" id="CHEBI:456216"/>
        <dbReference type="EC" id="2.7.1.24"/>
    </reaction>
    <physiologicalReaction direction="left-to-right" evidence="30">
        <dbReference type="Rhea" id="RHEA:18246"/>
    </physiologicalReaction>
</comment>